<dbReference type="RefSeq" id="WP_009350422.1">
    <property type="nucleotide sequence ID" value="NZ_GL638151.1"/>
</dbReference>
<keyword evidence="3" id="KW-1185">Reference proteome</keyword>
<gene>
    <name evidence="2" type="ORF">HMPREF9555_01774</name>
</gene>
<evidence type="ECO:0000313" key="3">
    <source>
        <dbReference type="Proteomes" id="UP000004633"/>
    </source>
</evidence>
<comment type="caution">
    <text evidence="2">The sequence shown here is derived from an EMBL/GenBank/DDBJ whole genome shotgun (WGS) entry which is preliminary data.</text>
</comment>
<dbReference type="Proteomes" id="UP000004633">
    <property type="component" value="Unassembled WGS sequence"/>
</dbReference>
<protein>
    <submittedName>
        <fullName evidence="2">Uncharacterized protein</fullName>
    </submittedName>
</protein>
<name>E7N433_9FIRM</name>
<keyword evidence="1" id="KW-0472">Membrane</keyword>
<keyword evidence="1" id="KW-1133">Transmembrane helix</keyword>
<keyword evidence="1" id="KW-0812">Transmembrane</keyword>
<feature type="transmembrane region" description="Helical" evidence="1">
    <location>
        <begin position="30"/>
        <end position="50"/>
    </location>
</feature>
<dbReference type="HOGENOM" id="CLU_2939201_0_0_9"/>
<dbReference type="EMBL" id="AECV01000041">
    <property type="protein sequence ID" value="EFW29074.1"/>
    <property type="molecule type" value="Genomic_DNA"/>
</dbReference>
<organism evidence="2 3">
    <name type="scientific">Selenomonas artemidis F0399</name>
    <dbReference type="NCBI Taxonomy" id="749551"/>
    <lineage>
        <taxon>Bacteria</taxon>
        <taxon>Bacillati</taxon>
        <taxon>Bacillota</taxon>
        <taxon>Negativicutes</taxon>
        <taxon>Selenomonadales</taxon>
        <taxon>Selenomonadaceae</taxon>
        <taxon>Selenomonas</taxon>
    </lineage>
</organism>
<proteinExistence type="predicted"/>
<dbReference type="STRING" id="749551.HMPREF9555_01774"/>
<evidence type="ECO:0000313" key="2">
    <source>
        <dbReference type="EMBL" id="EFW29074.1"/>
    </source>
</evidence>
<accession>E7N433</accession>
<evidence type="ECO:0000256" key="1">
    <source>
        <dbReference type="SAM" id="Phobius"/>
    </source>
</evidence>
<sequence length="60" mass="6390">MGKLWRWADDGLLVFSAACIVVGSTMLDPILGLFVLGLVSFIAALIIARVRSDIEGGGKR</sequence>
<dbReference type="AlphaFoldDB" id="E7N433"/>
<reference evidence="2 3" key="1">
    <citation type="submission" date="2010-08" db="EMBL/GenBank/DDBJ databases">
        <authorList>
            <person name="Weinstock G."/>
            <person name="Sodergren E."/>
            <person name="Clifton S."/>
            <person name="Fulton L."/>
            <person name="Fulton B."/>
            <person name="Courtney L."/>
            <person name="Fronick C."/>
            <person name="Harrison M."/>
            <person name="Strong C."/>
            <person name="Farmer C."/>
            <person name="Delahaunty K."/>
            <person name="Markovic C."/>
            <person name="Hall O."/>
            <person name="Minx P."/>
            <person name="Tomlinson C."/>
            <person name="Mitreva M."/>
            <person name="Hou S."/>
            <person name="Chen J."/>
            <person name="Wollam A."/>
            <person name="Pepin K.H."/>
            <person name="Johnson M."/>
            <person name="Bhonagiri V."/>
            <person name="Zhang X."/>
            <person name="Suruliraj S."/>
            <person name="Warren W."/>
            <person name="Chinwalla A."/>
            <person name="Mardis E.R."/>
            <person name="Wilson R.K."/>
        </authorList>
    </citation>
    <scope>NUCLEOTIDE SEQUENCE [LARGE SCALE GENOMIC DNA]</scope>
    <source>
        <strain evidence="2 3">F0399</strain>
    </source>
</reference>